<feature type="compositionally biased region" description="Low complexity" evidence="2">
    <location>
        <begin position="293"/>
        <end position="306"/>
    </location>
</feature>
<organism evidence="3 4">
    <name type="scientific">Anaeramoeba flamelloides</name>
    <dbReference type="NCBI Taxonomy" id="1746091"/>
    <lineage>
        <taxon>Eukaryota</taxon>
        <taxon>Metamonada</taxon>
        <taxon>Anaeramoebidae</taxon>
        <taxon>Anaeramoeba</taxon>
    </lineage>
</organism>
<keyword evidence="4" id="KW-1185">Reference proteome</keyword>
<dbReference type="Proteomes" id="UP001150062">
    <property type="component" value="Unassembled WGS sequence"/>
</dbReference>
<evidence type="ECO:0000256" key="1">
    <source>
        <dbReference type="SAM" id="Coils"/>
    </source>
</evidence>
<keyword evidence="1" id="KW-0175">Coiled coil</keyword>
<evidence type="ECO:0000313" key="4">
    <source>
        <dbReference type="Proteomes" id="UP001150062"/>
    </source>
</evidence>
<evidence type="ECO:0000313" key="3">
    <source>
        <dbReference type="EMBL" id="KAJ6252102.1"/>
    </source>
</evidence>
<gene>
    <name evidence="3" type="ORF">M0813_14483</name>
</gene>
<feature type="compositionally biased region" description="Low complexity" evidence="2">
    <location>
        <begin position="401"/>
        <end position="460"/>
    </location>
</feature>
<reference evidence="3" key="1">
    <citation type="submission" date="2022-08" db="EMBL/GenBank/DDBJ databases">
        <title>Novel sulfate-reducing endosymbionts in the free-living metamonad Anaeramoeba.</title>
        <authorList>
            <person name="Jerlstrom-Hultqvist J."/>
            <person name="Cepicka I."/>
            <person name="Gallot-Lavallee L."/>
            <person name="Salas-Leiva D."/>
            <person name="Curtis B.A."/>
            <person name="Zahonova K."/>
            <person name="Pipaliya S."/>
            <person name="Dacks J."/>
            <person name="Roger A.J."/>
        </authorList>
    </citation>
    <scope>NUCLEOTIDE SEQUENCE</scope>
    <source>
        <strain evidence="3">Schooner1</strain>
    </source>
</reference>
<protein>
    <submittedName>
        <fullName evidence="3">Uncharacterized protein</fullName>
    </submittedName>
</protein>
<proteinExistence type="predicted"/>
<feature type="compositionally biased region" description="Basic and acidic residues" evidence="2">
    <location>
        <begin position="352"/>
        <end position="364"/>
    </location>
</feature>
<comment type="caution">
    <text evidence="3">The sequence shown here is derived from an EMBL/GenBank/DDBJ whole genome shotgun (WGS) entry which is preliminary data.</text>
</comment>
<feature type="region of interest" description="Disordered" evidence="2">
    <location>
        <begin position="190"/>
        <end position="460"/>
    </location>
</feature>
<dbReference type="EMBL" id="JAOAOG010000048">
    <property type="protein sequence ID" value="KAJ6252102.1"/>
    <property type="molecule type" value="Genomic_DNA"/>
</dbReference>
<feature type="compositionally biased region" description="Basic residues" evidence="2">
    <location>
        <begin position="240"/>
        <end position="268"/>
    </location>
</feature>
<feature type="coiled-coil region" evidence="1">
    <location>
        <begin position="470"/>
        <end position="554"/>
    </location>
</feature>
<evidence type="ECO:0000256" key="2">
    <source>
        <dbReference type="SAM" id="MobiDB-lite"/>
    </source>
</evidence>
<sequence>MNKKKIFCIRLNSDIIKDLSDGNPLISIFLGNDQNYLTVNQQDYQLNENSIKNGESYVIKNNELNFLGKVEKKYSVRSMLNDKQRTLFRKQTEEYDDLWTSRQSKLIKNDRKREEPEPKTLRRNLKPNLKFKPITEVNTKLKSKKKLGGLKFRIKKRRLNNKSQNTLNPNTEKFNPLHARETLTPTMDLNTDLKLSPRRPMFSPNRRLSPGRGMISPRRKLSPGNNWLGSNSRKNSGKEKKGKLTLKINQRRTKKNQPKQLVLKRPRRNPNALSKTTYSRHMRKNKQPNTTTNSQNKLNDNLSSNKLKIDSKEKTKPKTITYDFDFGSPSNNDEIEPEKKKSPITIQISSYDENKTNNNHKEKINNNIQKNQQPKTNKTIQPNQVHSKTKMGIFKNPIPGNNNKNQNKNQTRTTTNTNNDDDNNNNNFNTNNNHNNHNNNNQNHNHNNNNHNHNNNNKYNHPYLNTRSTIEAYYRKYRHYERIYQELAKNKRDFDLLSQTLQQQKDEQRNNLFKQINKIYNEKKDLIAEKKKQFLKLENELKTLKNEIQKSLKIFMF</sequence>
<name>A0ABQ8Z5U1_9EUKA</name>
<feature type="compositionally biased region" description="Low complexity" evidence="2">
    <location>
        <begin position="365"/>
        <end position="380"/>
    </location>
</feature>
<accession>A0ABQ8Z5U1</accession>
<feature type="compositionally biased region" description="Polar residues" evidence="2">
    <location>
        <begin position="223"/>
        <end position="234"/>
    </location>
</feature>
<feature type="compositionally biased region" description="Basic and acidic residues" evidence="2">
    <location>
        <begin position="307"/>
        <end position="316"/>
    </location>
</feature>